<dbReference type="PANTHER" id="PTHR22807">
    <property type="entry name" value="NOP2 YEAST -RELATED NOL1/NOP2/FMU SUN DOMAIN-CONTAINING"/>
    <property type="match status" value="1"/>
</dbReference>
<dbReference type="GeneID" id="3790949"/>
<dbReference type="Proteomes" id="UP000072874">
    <property type="component" value="Chromosome 5"/>
</dbReference>
<dbReference type="PANTHER" id="PTHR22807:SF4">
    <property type="entry name" value="28S RRNA (CYTOSINE-C(5))-METHYLTRANSFERASE"/>
    <property type="match status" value="1"/>
</dbReference>
<comment type="caution">
    <text evidence="5">Lacks conserved residue(s) required for the propagation of feature annotation.</text>
</comment>
<feature type="active site" description="Nucleophile" evidence="5">
    <location>
        <position position="421"/>
    </location>
</feature>
<dbReference type="RefSeq" id="XP_022811639.1">
    <property type="nucleotide sequence ID" value="XM_022955179.1"/>
</dbReference>
<evidence type="ECO:0000259" key="7">
    <source>
        <dbReference type="PROSITE" id="PS51686"/>
    </source>
</evidence>
<dbReference type="VEuPathDB" id="PlasmoDB:Py17XNL_000504415"/>
<reference evidence="10 11" key="1">
    <citation type="journal article" date="2014" name="BMC Biol.">
        <title>A comprehensive evaluation of rodent malaria parasite genomes and gene expression.</title>
        <authorList>
            <person name="Otto T.D."/>
            <person name="Bohme U."/>
            <person name="Jackson A.P."/>
            <person name="Hunt M."/>
            <person name="Franke-Fayard B."/>
            <person name="Hoeijmakers W.A."/>
            <person name="Religa A.A."/>
            <person name="Robertson L."/>
            <person name="Sanders M."/>
            <person name="Ogun S.A."/>
            <person name="Cunningham D."/>
            <person name="Erhart A."/>
            <person name="Billker O."/>
            <person name="Khan S.M."/>
            <person name="Stunnenberg H.G."/>
            <person name="Langhorne J."/>
            <person name="Holder A.A."/>
            <person name="Waters A.P."/>
            <person name="Newbold C.I."/>
            <person name="Pain A."/>
            <person name="Berriman M."/>
            <person name="Janse C.J."/>
        </authorList>
    </citation>
    <scope>NUCLEOTIDE SEQUENCE [LARGE SCALE GENOMIC DNA]</scope>
    <source>
        <strain evidence="9 10">17X</strain>
        <strain evidence="8 11">YM</strain>
    </source>
</reference>
<evidence type="ECO:0000313" key="9">
    <source>
        <dbReference type="EMBL" id="VTZ74116.1"/>
    </source>
</evidence>
<dbReference type="VEuPathDB" id="PlasmoDB:PY00601"/>
<dbReference type="InterPro" id="IPR001678">
    <property type="entry name" value="MeTrfase_RsmB-F_NOP2_dom"/>
</dbReference>
<dbReference type="SUPFAM" id="SSF53335">
    <property type="entry name" value="S-adenosyl-L-methionine-dependent methyltransferases"/>
    <property type="match status" value="1"/>
</dbReference>
<dbReference type="EMBL" id="LM993659">
    <property type="protein sequence ID" value="VTZ74116.1"/>
    <property type="molecule type" value="Genomic_DNA"/>
</dbReference>
<dbReference type="GO" id="GO:0070475">
    <property type="term" value="P:rRNA base methylation"/>
    <property type="evidence" value="ECO:0007669"/>
    <property type="project" value="TreeGrafter"/>
</dbReference>
<reference evidence="9" key="4">
    <citation type="submission" date="2019-05" db="EMBL/GenBank/DDBJ databases">
        <authorList>
            <consortium name="Pathogen Informatics"/>
        </authorList>
    </citation>
    <scope>NUCLEOTIDE SEQUENCE</scope>
    <source>
        <strain evidence="9">17X</strain>
    </source>
</reference>
<feature type="binding site" evidence="5">
    <location>
        <position position="224"/>
    </location>
    <ligand>
        <name>S-adenosyl-L-methionine</name>
        <dbReference type="ChEBI" id="CHEBI:59789"/>
    </ligand>
</feature>
<dbReference type="EMBL" id="LK934633">
    <property type="protein sequence ID" value="CDU16645.1"/>
    <property type="molecule type" value="Genomic_DNA"/>
</dbReference>
<dbReference type="KEGG" id="pyo:PY17X_0505700"/>
<dbReference type="InterPro" id="IPR023267">
    <property type="entry name" value="RCMT"/>
</dbReference>
<keyword evidence="4 5" id="KW-0694">RNA-binding</keyword>
<dbReference type="Gene3D" id="3.40.50.150">
    <property type="entry name" value="Vaccinia Virus protein VP39"/>
    <property type="match status" value="1"/>
</dbReference>
<dbReference type="Pfam" id="PF01189">
    <property type="entry name" value="Methyltr_RsmB-F"/>
    <property type="match status" value="1"/>
</dbReference>
<reference evidence="8" key="2">
    <citation type="submission" date="2014-05" db="EMBL/GenBank/DDBJ databases">
        <authorList>
            <person name="Aslett A.Martin."/>
            <person name="De Silva Nishadi"/>
        </authorList>
    </citation>
    <scope>NUCLEOTIDE SEQUENCE</scope>
    <source>
        <strain evidence="8">YM</strain>
    </source>
</reference>
<keyword evidence="1 5" id="KW-0489">Methyltransferase</keyword>
<dbReference type="InterPro" id="IPR029063">
    <property type="entry name" value="SAM-dependent_MTases_sf"/>
</dbReference>
<evidence type="ECO:0000313" key="10">
    <source>
        <dbReference type="Proteomes" id="UP000072874"/>
    </source>
</evidence>
<dbReference type="GO" id="GO:0008173">
    <property type="term" value="F:RNA methyltransferase activity"/>
    <property type="evidence" value="ECO:0007669"/>
    <property type="project" value="InterPro"/>
</dbReference>
<dbReference type="AlphaFoldDB" id="A0A077Y1W9"/>
<organism evidence="8 11">
    <name type="scientific">Plasmodium yoelii</name>
    <dbReference type="NCBI Taxonomy" id="5861"/>
    <lineage>
        <taxon>Eukaryota</taxon>
        <taxon>Sar</taxon>
        <taxon>Alveolata</taxon>
        <taxon>Apicomplexa</taxon>
        <taxon>Aconoidasida</taxon>
        <taxon>Haemosporida</taxon>
        <taxon>Plasmodiidae</taxon>
        <taxon>Plasmodium</taxon>
        <taxon>Plasmodium (Vinckeia)</taxon>
    </lineage>
</organism>
<dbReference type="OMA" id="MVIVDVC"/>
<dbReference type="VEuPathDB" id="PlasmoDB:PYYM_0505000"/>
<evidence type="ECO:0000313" key="8">
    <source>
        <dbReference type="EMBL" id="CDU16645.1"/>
    </source>
</evidence>
<dbReference type="InterPro" id="IPR049560">
    <property type="entry name" value="MeTrfase_RsmB-F_NOP2_cat"/>
</dbReference>
<proteinExistence type="inferred from homology"/>
<dbReference type="VEuPathDB" id="PlasmoDB:PY17X_0505700"/>
<dbReference type="Proteomes" id="UP000072904">
    <property type="component" value="Chromosome 5"/>
</dbReference>
<evidence type="ECO:0000256" key="5">
    <source>
        <dbReference type="PROSITE-ProRule" id="PRU01023"/>
    </source>
</evidence>
<evidence type="ECO:0000256" key="3">
    <source>
        <dbReference type="ARBA" id="ARBA00022691"/>
    </source>
</evidence>
<feature type="binding site" evidence="5">
    <location>
        <position position="312"/>
    </location>
    <ligand>
        <name>S-adenosyl-L-methionine</name>
        <dbReference type="ChEBI" id="CHEBI:59789"/>
    </ligand>
</feature>
<dbReference type="PRINTS" id="PR02008">
    <property type="entry name" value="RCMTFAMILY"/>
</dbReference>
<dbReference type="OrthoDB" id="435282at2759"/>
<feature type="binding site" evidence="5">
    <location>
        <position position="264"/>
    </location>
    <ligand>
        <name>S-adenosyl-L-methionine</name>
        <dbReference type="ChEBI" id="CHEBI:59789"/>
    </ligand>
</feature>
<feature type="region of interest" description="Disordered" evidence="6">
    <location>
        <begin position="342"/>
        <end position="369"/>
    </location>
</feature>
<feature type="domain" description="SAM-dependent MTase RsmB/NOP-type" evidence="7">
    <location>
        <begin position="102"/>
        <end position="486"/>
    </location>
</feature>
<evidence type="ECO:0000256" key="6">
    <source>
        <dbReference type="SAM" id="MobiDB-lite"/>
    </source>
</evidence>
<name>A0A077Y1W9_PLAYE</name>
<evidence type="ECO:0000256" key="4">
    <source>
        <dbReference type="ARBA" id="ARBA00022884"/>
    </source>
</evidence>
<gene>
    <name evidence="9" type="ORF">PY17X_0505700</name>
    <name evidence="8" type="ORF">PYYM_0505000</name>
</gene>
<accession>A0A077Y1W9</accession>
<dbReference type="GO" id="GO:0003723">
    <property type="term" value="F:RNA binding"/>
    <property type="evidence" value="ECO:0007669"/>
    <property type="project" value="UniProtKB-UniRule"/>
</dbReference>
<keyword evidence="3 5" id="KW-0949">S-adenosyl-L-methionine</keyword>
<protein>
    <submittedName>
        <fullName evidence="8">S-adenosyl-L-methionine-dependent methyltransferase, putative</fullName>
    </submittedName>
    <submittedName>
        <fullName evidence="9">rRNA (Cytosine-C(5))-methyltransferase, putative</fullName>
    </submittedName>
</protein>
<evidence type="ECO:0000313" key="11">
    <source>
        <dbReference type="Proteomes" id="UP000072904"/>
    </source>
</evidence>
<keyword evidence="2 5" id="KW-0808">Transferase</keyword>
<comment type="similarity">
    <text evidence="5">Belongs to the class I-like SAM-binding methyltransferase superfamily. RsmB/NOP family.</text>
</comment>
<reference evidence="9" key="3">
    <citation type="submission" date="2014-05" db="EMBL/GenBank/DDBJ databases">
        <authorList>
            <person name="Aslett M.A."/>
            <person name="De Silva N."/>
        </authorList>
    </citation>
    <scope>NUCLEOTIDE SEQUENCE</scope>
    <source>
        <strain evidence="9">17X</strain>
    </source>
</reference>
<evidence type="ECO:0000256" key="2">
    <source>
        <dbReference type="ARBA" id="ARBA00022679"/>
    </source>
</evidence>
<dbReference type="GO" id="GO:0005730">
    <property type="term" value="C:nucleolus"/>
    <property type="evidence" value="ECO:0007669"/>
    <property type="project" value="TreeGrafter"/>
</dbReference>
<sequence>MSFIYRKAAQMLMQCSKGDGIKDVLFKKEDKSIKKIYFIVHKSLEDLDIFNKIYNTHLSKICKNKYLGIILLCVLIQRKKIDGGGKLKREILKKEKEIFRLYNNLKNDNNNNNVKINILTKYFIIYLNDNPNIINEIKTLLPIENDEDIEDLYKICTSKVKNLIDSIYYKNNKIRILDKSSGLVVKSANIKKGMTIVDVCSSPGSKAILSLFNLKKKGYLICIEKSKKRCYTLIKEILKNNEYTGYYINENMNETDKINIDKKDLFINSEYNIYYIKHKNNELIIKIYNCDFLKLTYKDFQEIGIIDVVFIDPSCSSSGMPDFVHKENMRKVFLQANAIENGQNEQNGGDKHEQGEQDEPNGDGEKYNNYDIYSDISEERIPKVPNTLIDKINNLSNFQKDILNHALITIKTAKTFIYSTCSFFEEENEQVIKNVLEKNMGFYVENAGTDKFLFKNGKYEFSDKCVRTFPNRDNCRGIFICKLCRKEE</sequence>
<evidence type="ECO:0000256" key="1">
    <source>
        <dbReference type="ARBA" id="ARBA00022603"/>
    </source>
</evidence>
<dbReference type="PROSITE" id="PS51686">
    <property type="entry name" value="SAM_MT_RSMB_NOP"/>
    <property type="match status" value="1"/>
</dbReference>